<keyword evidence="3" id="KW-1185">Reference proteome</keyword>
<dbReference type="Proteomes" id="UP000195442">
    <property type="component" value="Unassembled WGS sequence"/>
</dbReference>
<dbReference type="Pfam" id="PF10047">
    <property type="entry name" value="DUF2281"/>
    <property type="match status" value="1"/>
</dbReference>
<protein>
    <recommendedName>
        <fullName evidence="1">DUF2281 domain-containing protein</fullName>
    </recommendedName>
</protein>
<evidence type="ECO:0000259" key="1">
    <source>
        <dbReference type="Pfam" id="PF10047"/>
    </source>
</evidence>
<evidence type="ECO:0000313" key="2">
    <source>
        <dbReference type="EMBL" id="SJM93010.1"/>
    </source>
</evidence>
<reference evidence="3" key="1">
    <citation type="submission" date="2017-02" db="EMBL/GenBank/DDBJ databases">
        <authorList>
            <person name="Daims H."/>
        </authorList>
    </citation>
    <scope>NUCLEOTIDE SEQUENCE [LARGE SCALE GENOMIC DNA]</scope>
</reference>
<gene>
    <name evidence="2" type="ORF">CRENPOLYSF2_3030023</name>
</gene>
<dbReference type="InterPro" id="IPR018739">
    <property type="entry name" value="DUF2281"/>
</dbReference>
<dbReference type="EMBL" id="FUKJ01000228">
    <property type="protein sequence ID" value="SJM93010.1"/>
    <property type="molecule type" value="Genomic_DNA"/>
</dbReference>
<accession>A0A1R4HAW7</accession>
<organism evidence="2 3">
    <name type="scientific">Crenothrix polyspora</name>
    <dbReference type="NCBI Taxonomy" id="360316"/>
    <lineage>
        <taxon>Bacteria</taxon>
        <taxon>Pseudomonadati</taxon>
        <taxon>Pseudomonadota</taxon>
        <taxon>Gammaproteobacteria</taxon>
        <taxon>Methylococcales</taxon>
        <taxon>Crenotrichaceae</taxon>
        <taxon>Crenothrix</taxon>
    </lineage>
</organism>
<sequence>MNATQLLNDIEQLPTEAQHQIEDFIAFIKSRYQSTNKTKLSDEEFVGMWSDRPEITKGDKEIDPAELFSIWDGQPRDLSNIRKVAWQRSELE</sequence>
<dbReference type="AlphaFoldDB" id="A0A1R4HAW7"/>
<name>A0A1R4HAW7_9GAMM</name>
<proteinExistence type="predicted"/>
<dbReference type="OrthoDB" id="467603at2"/>
<dbReference type="RefSeq" id="WP_087147210.1">
    <property type="nucleotide sequence ID" value="NZ_FUKJ01000228.1"/>
</dbReference>
<evidence type="ECO:0000313" key="3">
    <source>
        <dbReference type="Proteomes" id="UP000195442"/>
    </source>
</evidence>
<feature type="domain" description="DUF2281" evidence="1">
    <location>
        <begin position="6"/>
        <end position="68"/>
    </location>
</feature>